<protein>
    <submittedName>
        <fullName evidence="1">Uncharacterized protein</fullName>
    </submittedName>
</protein>
<proteinExistence type="predicted"/>
<keyword evidence="2" id="KW-1185">Reference proteome</keyword>
<name>A0A7W8DST9_9HYPH</name>
<reference evidence="1 2" key="1">
    <citation type="submission" date="2020-08" db="EMBL/GenBank/DDBJ databases">
        <title>Genomic Encyclopedia of Type Strains, Phase IV (KMG-IV): sequencing the most valuable type-strain genomes for metagenomic binning, comparative biology and taxonomic classification.</title>
        <authorList>
            <person name="Goeker M."/>
        </authorList>
    </citation>
    <scope>NUCLEOTIDE SEQUENCE [LARGE SCALE GENOMIC DNA]</scope>
    <source>
        <strain evidence="1 2">DSM 21319</strain>
    </source>
</reference>
<evidence type="ECO:0000313" key="1">
    <source>
        <dbReference type="EMBL" id="MBB5040700.1"/>
    </source>
</evidence>
<dbReference type="Proteomes" id="UP000535406">
    <property type="component" value="Unassembled WGS sequence"/>
</dbReference>
<accession>A0A7W8DST9</accession>
<dbReference type="EMBL" id="JACHIK010000001">
    <property type="protein sequence ID" value="MBB5040700.1"/>
    <property type="molecule type" value="Genomic_DNA"/>
</dbReference>
<gene>
    <name evidence="1" type="ORF">HNQ66_000078</name>
</gene>
<dbReference type="AlphaFoldDB" id="A0A7W8DST9"/>
<dbReference type="RefSeq" id="WP_184139719.1">
    <property type="nucleotide sequence ID" value="NZ_JACHIK010000001.1"/>
</dbReference>
<sequence>MKRNDYVSDAEFEQCMLISATLVDRYGDEMLPILERLEHEYKMRKEKRDAGNQVDRIKALIAADKAPTLA</sequence>
<organism evidence="1 2">
    <name type="scientific">Shinella fusca</name>
    <dbReference type="NCBI Taxonomy" id="544480"/>
    <lineage>
        <taxon>Bacteria</taxon>
        <taxon>Pseudomonadati</taxon>
        <taxon>Pseudomonadota</taxon>
        <taxon>Alphaproteobacteria</taxon>
        <taxon>Hyphomicrobiales</taxon>
        <taxon>Rhizobiaceae</taxon>
        <taxon>Shinella</taxon>
    </lineage>
</organism>
<comment type="caution">
    <text evidence="1">The sequence shown here is derived from an EMBL/GenBank/DDBJ whole genome shotgun (WGS) entry which is preliminary data.</text>
</comment>
<evidence type="ECO:0000313" key="2">
    <source>
        <dbReference type="Proteomes" id="UP000535406"/>
    </source>
</evidence>